<gene>
    <name evidence="2" type="ORF">BKA67DRAFT_542803</name>
</gene>
<comment type="caution">
    <text evidence="2">The sequence shown here is derived from an EMBL/GenBank/DDBJ whole genome shotgun (WGS) entry which is preliminary data.</text>
</comment>
<organism evidence="2 3">
    <name type="scientific">Truncatella angustata</name>
    <dbReference type="NCBI Taxonomy" id="152316"/>
    <lineage>
        <taxon>Eukaryota</taxon>
        <taxon>Fungi</taxon>
        <taxon>Dikarya</taxon>
        <taxon>Ascomycota</taxon>
        <taxon>Pezizomycotina</taxon>
        <taxon>Sordariomycetes</taxon>
        <taxon>Xylariomycetidae</taxon>
        <taxon>Amphisphaeriales</taxon>
        <taxon>Sporocadaceae</taxon>
        <taxon>Truncatella</taxon>
    </lineage>
</organism>
<dbReference type="EMBL" id="JAGPXC010000015">
    <property type="protein sequence ID" value="KAH6638699.1"/>
    <property type="molecule type" value="Genomic_DNA"/>
</dbReference>
<accession>A0A9P8REK9</accession>
<sequence>MADEMDQEMETQLVYEEPEDTKDGMDLDLPEQKAELDEDGVKFHHSPPEMLITENTPFLFQGRMVWLTYSRSCVIDHVKFHEYLHTWMEQRMPRMSSDNNRRGRVEIFGAKELHADGHVRYHVVMRFEKKVHWRNSYSKFAVQFEECGELRQIATSIRIEKPGPGERSKRFLEGVQGYILKEYGAGNESGQCPLPDGDISTRLLRFQKSWSSGCVAIEGKERGKEMMDWGKSAIFTANVDNNPLKEEAVAQYFKENGGTLVVIEERMF</sequence>
<evidence type="ECO:0000256" key="1">
    <source>
        <dbReference type="SAM" id="MobiDB-lite"/>
    </source>
</evidence>
<dbReference type="Proteomes" id="UP000758603">
    <property type="component" value="Unassembled WGS sequence"/>
</dbReference>
<evidence type="ECO:0000313" key="3">
    <source>
        <dbReference type="Proteomes" id="UP000758603"/>
    </source>
</evidence>
<proteinExistence type="predicted"/>
<reference evidence="2" key="1">
    <citation type="journal article" date="2021" name="Nat. Commun.">
        <title>Genetic determinants of endophytism in the Arabidopsis root mycobiome.</title>
        <authorList>
            <person name="Mesny F."/>
            <person name="Miyauchi S."/>
            <person name="Thiergart T."/>
            <person name="Pickel B."/>
            <person name="Atanasova L."/>
            <person name="Karlsson M."/>
            <person name="Huettel B."/>
            <person name="Barry K.W."/>
            <person name="Haridas S."/>
            <person name="Chen C."/>
            <person name="Bauer D."/>
            <person name="Andreopoulos W."/>
            <person name="Pangilinan J."/>
            <person name="LaButti K."/>
            <person name="Riley R."/>
            <person name="Lipzen A."/>
            <person name="Clum A."/>
            <person name="Drula E."/>
            <person name="Henrissat B."/>
            <person name="Kohler A."/>
            <person name="Grigoriev I.V."/>
            <person name="Martin F.M."/>
            <person name="Hacquard S."/>
        </authorList>
    </citation>
    <scope>NUCLEOTIDE SEQUENCE</scope>
    <source>
        <strain evidence="2">MPI-SDFR-AT-0073</strain>
    </source>
</reference>
<protein>
    <submittedName>
        <fullName evidence="2">Uncharacterized protein</fullName>
    </submittedName>
</protein>
<feature type="region of interest" description="Disordered" evidence="1">
    <location>
        <begin position="1"/>
        <end position="24"/>
    </location>
</feature>
<dbReference type="OrthoDB" id="5242237at2759"/>
<dbReference type="AlphaFoldDB" id="A0A9P8REK9"/>
<name>A0A9P8REK9_9PEZI</name>
<dbReference type="Gene3D" id="3.40.1310.20">
    <property type="match status" value="1"/>
</dbReference>
<keyword evidence="3" id="KW-1185">Reference proteome</keyword>
<dbReference type="RefSeq" id="XP_045950971.1">
    <property type="nucleotide sequence ID" value="XM_046101156.1"/>
</dbReference>
<dbReference type="GeneID" id="70130048"/>
<evidence type="ECO:0000313" key="2">
    <source>
        <dbReference type="EMBL" id="KAH6638699.1"/>
    </source>
</evidence>